<keyword evidence="3 5" id="KW-1133">Transmembrane helix</keyword>
<dbReference type="Proteomes" id="UP000054092">
    <property type="component" value="Unassembled WGS sequence"/>
</dbReference>
<dbReference type="PROSITE" id="PS50929">
    <property type="entry name" value="ABC_TM1F"/>
    <property type="match status" value="1"/>
</dbReference>
<evidence type="ECO:0000256" key="5">
    <source>
        <dbReference type="SAM" id="Phobius"/>
    </source>
</evidence>
<keyword evidence="4 5" id="KW-0472">Membrane</keyword>
<comment type="caution">
    <text evidence="7">The sequence shown here is derived from an EMBL/GenBank/DDBJ whole genome shotgun (WGS) entry which is preliminary data.</text>
</comment>
<dbReference type="Pfam" id="PF00664">
    <property type="entry name" value="ABC_membrane"/>
    <property type="match status" value="1"/>
</dbReference>
<feature type="non-terminal residue" evidence="7">
    <location>
        <position position="323"/>
    </location>
</feature>
<dbReference type="AlphaFoldDB" id="A0A117M274"/>
<feature type="transmembrane region" description="Helical" evidence="5">
    <location>
        <begin position="221"/>
        <end position="245"/>
    </location>
</feature>
<dbReference type="InterPro" id="IPR011527">
    <property type="entry name" value="ABC1_TM_dom"/>
</dbReference>
<gene>
    <name evidence="7" type="ORF">XD94_1139</name>
</gene>
<protein>
    <submittedName>
        <fullName evidence="7">ABC-type multidrug transport system, ATPase and permease component</fullName>
    </submittedName>
</protein>
<evidence type="ECO:0000256" key="2">
    <source>
        <dbReference type="ARBA" id="ARBA00022692"/>
    </source>
</evidence>
<proteinExistence type="predicted"/>
<evidence type="ECO:0000256" key="3">
    <source>
        <dbReference type="ARBA" id="ARBA00022989"/>
    </source>
</evidence>
<reference evidence="8" key="1">
    <citation type="journal article" date="2015" name="MBio">
        <title>Genome-Resolved Metagenomic Analysis Reveals Roles for Candidate Phyla and Other Microbial Community Members in Biogeochemical Transformations in Oil Reservoirs.</title>
        <authorList>
            <person name="Hu P."/>
            <person name="Tom L."/>
            <person name="Singh A."/>
            <person name="Thomas B.C."/>
            <person name="Baker B.J."/>
            <person name="Piceno Y.M."/>
            <person name="Andersen G.L."/>
            <person name="Banfield J.F."/>
        </authorList>
    </citation>
    <scope>NUCLEOTIDE SEQUENCE [LARGE SCALE GENOMIC DNA]</scope>
</reference>
<dbReference type="GO" id="GO:0005886">
    <property type="term" value="C:plasma membrane"/>
    <property type="evidence" value="ECO:0007669"/>
    <property type="project" value="UniProtKB-SubCell"/>
</dbReference>
<dbReference type="Gene3D" id="1.20.1560.10">
    <property type="entry name" value="ABC transporter type 1, transmembrane domain"/>
    <property type="match status" value="1"/>
</dbReference>
<name>A0A117M274_9BACT</name>
<dbReference type="EMBL" id="LGGP01000198">
    <property type="protein sequence ID" value="KUK80154.1"/>
    <property type="molecule type" value="Genomic_DNA"/>
</dbReference>
<organism evidence="7 8">
    <name type="scientific">Mesotoga prima</name>
    <dbReference type="NCBI Taxonomy" id="1184387"/>
    <lineage>
        <taxon>Bacteria</taxon>
        <taxon>Thermotogati</taxon>
        <taxon>Thermotogota</taxon>
        <taxon>Thermotogae</taxon>
        <taxon>Kosmotogales</taxon>
        <taxon>Kosmotogaceae</taxon>
        <taxon>Mesotoga</taxon>
    </lineage>
</organism>
<evidence type="ECO:0000313" key="8">
    <source>
        <dbReference type="Proteomes" id="UP000054092"/>
    </source>
</evidence>
<keyword evidence="2 5" id="KW-0812">Transmembrane</keyword>
<feature type="domain" description="ABC transmembrane type-1" evidence="6">
    <location>
        <begin position="221"/>
        <end position="323"/>
    </location>
</feature>
<dbReference type="GO" id="GO:0005524">
    <property type="term" value="F:ATP binding"/>
    <property type="evidence" value="ECO:0007669"/>
    <property type="project" value="InterPro"/>
</dbReference>
<comment type="subcellular location">
    <subcellularLocation>
        <location evidence="1">Cell membrane</location>
        <topology evidence="1">Multi-pass membrane protein</topology>
    </subcellularLocation>
</comment>
<sequence length="323" mass="35718">MLKLIRYLKPYTVFIIVAVALLFVQAMAELALPDYMSNIVNVGIQQGGIEDAIPEAISKEAFDNVSLFMSGEERQQVLSYYDLINKDSATYEENLKKYPLLESKDVYVLKSEEIEDRQALNLLFGKALMAYSGIKNGMTGAAGTFSPPDGFNIPEGANVFLLLRLMPEAQRLEMPSQVDSMVEVMGENIVNQSGALSVKEIYEELGVDTEKLQSGYVLRTGLVMVLVTLLSALSTIMVAFIASKIAAASARSMRRDVFEKVENFSNSEFARFSTASLITRTTNDITQIQLVIVLIIRMVFYAPIIGVGGIIRALEKSTSMSWI</sequence>
<dbReference type="InterPro" id="IPR036640">
    <property type="entry name" value="ABC1_TM_sf"/>
</dbReference>
<evidence type="ECO:0000259" key="6">
    <source>
        <dbReference type="PROSITE" id="PS50929"/>
    </source>
</evidence>
<evidence type="ECO:0000256" key="1">
    <source>
        <dbReference type="ARBA" id="ARBA00004651"/>
    </source>
</evidence>
<dbReference type="SUPFAM" id="SSF90123">
    <property type="entry name" value="ABC transporter transmembrane region"/>
    <property type="match status" value="1"/>
</dbReference>
<feature type="transmembrane region" description="Helical" evidence="5">
    <location>
        <begin position="290"/>
        <end position="314"/>
    </location>
</feature>
<evidence type="ECO:0000256" key="4">
    <source>
        <dbReference type="ARBA" id="ARBA00023136"/>
    </source>
</evidence>
<dbReference type="GO" id="GO:0140359">
    <property type="term" value="F:ABC-type transporter activity"/>
    <property type="evidence" value="ECO:0007669"/>
    <property type="project" value="InterPro"/>
</dbReference>
<accession>A0A117M274</accession>
<evidence type="ECO:0000313" key="7">
    <source>
        <dbReference type="EMBL" id="KUK80154.1"/>
    </source>
</evidence>